<feature type="region of interest" description="Disordered" evidence="1">
    <location>
        <begin position="13"/>
        <end position="48"/>
    </location>
</feature>
<proteinExistence type="predicted"/>
<gene>
    <name evidence="2" type="ORF">B0J12DRAFT_749504</name>
</gene>
<dbReference type="Proteomes" id="UP000774617">
    <property type="component" value="Unassembled WGS sequence"/>
</dbReference>
<protein>
    <submittedName>
        <fullName evidence="2">Uncharacterized protein</fullName>
    </submittedName>
</protein>
<comment type="caution">
    <text evidence="2">The sequence shown here is derived from an EMBL/GenBank/DDBJ whole genome shotgun (WGS) entry which is preliminary data.</text>
</comment>
<sequence>MVLLQRRRRIAMAHGHCPPPPQRPRSCPLTHLSQRQRPAPSSSTSPPALPPVRGWRCLIKPHFETVTALSPSAHCSMTSLLLLLANFRSAKDSDLRRRPALLAMRRFQQRSAPLPPSSVCASAAPAPLPIRSVQVLAICPSYARTPPAPTLLSTLPELPASPDEMASRAGLHTVCGGGGFSRGFHRHARCLSARLQLAARCPLPALLLSRLASVSRRVWCRSFRTSPSPRRSTNFWATMSCRSQRKIPGVRAM</sequence>
<keyword evidence="3" id="KW-1185">Reference proteome</keyword>
<dbReference type="EMBL" id="JAGTJR010000001">
    <property type="protein sequence ID" value="KAH7065255.1"/>
    <property type="molecule type" value="Genomic_DNA"/>
</dbReference>
<name>A0ABQ8GVG7_9PEZI</name>
<evidence type="ECO:0000313" key="3">
    <source>
        <dbReference type="Proteomes" id="UP000774617"/>
    </source>
</evidence>
<evidence type="ECO:0000256" key="1">
    <source>
        <dbReference type="SAM" id="MobiDB-lite"/>
    </source>
</evidence>
<reference evidence="2 3" key="1">
    <citation type="journal article" date="2021" name="Nat. Commun.">
        <title>Genetic determinants of endophytism in the Arabidopsis root mycobiome.</title>
        <authorList>
            <person name="Mesny F."/>
            <person name="Miyauchi S."/>
            <person name="Thiergart T."/>
            <person name="Pickel B."/>
            <person name="Atanasova L."/>
            <person name="Karlsson M."/>
            <person name="Huettel B."/>
            <person name="Barry K.W."/>
            <person name="Haridas S."/>
            <person name="Chen C."/>
            <person name="Bauer D."/>
            <person name="Andreopoulos W."/>
            <person name="Pangilinan J."/>
            <person name="LaButti K."/>
            <person name="Riley R."/>
            <person name="Lipzen A."/>
            <person name="Clum A."/>
            <person name="Drula E."/>
            <person name="Henrissat B."/>
            <person name="Kohler A."/>
            <person name="Grigoriev I.V."/>
            <person name="Martin F.M."/>
            <person name="Hacquard S."/>
        </authorList>
    </citation>
    <scope>NUCLEOTIDE SEQUENCE [LARGE SCALE GENOMIC DNA]</scope>
    <source>
        <strain evidence="2 3">MPI-SDFR-AT-0080</strain>
    </source>
</reference>
<feature type="compositionally biased region" description="Low complexity" evidence="1">
    <location>
        <begin position="24"/>
        <end position="46"/>
    </location>
</feature>
<evidence type="ECO:0000313" key="2">
    <source>
        <dbReference type="EMBL" id="KAH7065255.1"/>
    </source>
</evidence>
<organism evidence="2 3">
    <name type="scientific">Macrophomina phaseolina</name>
    <dbReference type="NCBI Taxonomy" id="35725"/>
    <lineage>
        <taxon>Eukaryota</taxon>
        <taxon>Fungi</taxon>
        <taxon>Dikarya</taxon>
        <taxon>Ascomycota</taxon>
        <taxon>Pezizomycotina</taxon>
        <taxon>Dothideomycetes</taxon>
        <taxon>Dothideomycetes incertae sedis</taxon>
        <taxon>Botryosphaeriales</taxon>
        <taxon>Botryosphaeriaceae</taxon>
        <taxon>Macrophomina</taxon>
    </lineage>
</organism>
<accession>A0ABQ8GVG7</accession>